<dbReference type="GO" id="GO:0006805">
    <property type="term" value="P:xenobiotic metabolic process"/>
    <property type="evidence" value="ECO:0007669"/>
    <property type="project" value="UniProtKB-ARBA"/>
</dbReference>
<evidence type="ECO:0000256" key="6">
    <source>
        <dbReference type="RuleBase" id="RU361155"/>
    </source>
</evidence>
<evidence type="ECO:0000313" key="9">
    <source>
        <dbReference type="Proteomes" id="UP001152803"/>
    </source>
</evidence>
<dbReference type="Pfam" id="PF00685">
    <property type="entry name" value="Sulfotransfer_1"/>
    <property type="match status" value="1"/>
</dbReference>
<dbReference type="OrthoDB" id="205623at2759"/>
<keyword evidence="9" id="KW-1185">Reference proteome</keyword>
<sequence>GGIPLTGRRGRVGVCGIGLSRFPATSDEPLLSTTSSATHTSAHAAMARLDVTETFRQITFPGHLHTQESLRYATDFQFRDTDTLIVTYPKSGTTWMQQALTLLFSRGDATLAQSVPNWARAPWLEQYYCPEVLKAAQGPRIITTHLPHHLLAPALQGSKAKVIYVARNPKDVAVSYYHFHKMANFLPQPRSFAEFLAEFMAGTLHYGSWFEHVRGWTRTAKDNSNFFYITYEDMWQDLRGSLARIGTFLQCPLEAEELNSSLRHCSFSSMKDNAMVNYTQIPDEIMDHSKGQFMRKGKIGDWKTMFTVEQSQRFDQVFQSEMQGSQLSFVWGCPGHLEPVEPLETRTSVENPIVSVA</sequence>
<dbReference type="GO" id="GO:0005737">
    <property type="term" value="C:cytoplasm"/>
    <property type="evidence" value="ECO:0007669"/>
    <property type="project" value="UniProtKB-SubCell"/>
</dbReference>
<evidence type="ECO:0000256" key="3">
    <source>
        <dbReference type="ARBA" id="ARBA00022490"/>
    </source>
</evidence>
<dbReference type="GO" id="GO:0006584">
    <property type="term" value="P:catecholamine metabolic process"/>
    <property type="evidence" value="ECO:0007669"/>
    <property type="project" value="UniProtKB-KW"/>
</dbReference>
<evidence type="ECO:0000256" key="1">
    <source>
        <dbReference type="ARBA" id="ARBA00004496"/>
    </source>
</evidence>
<protein>
    <recommendedName>
        <fullName evidence="6">Sulfotransferase</fullName>
        <ecNumber evidence="6">2.8.2.-</ecNumber>
    </recommendedName>
</protein>
<keyword evidence="4 6" id="KW-0808">Transferase</keyword>
<keyword evidence="3" id="KW-0963">Cytoplasm</keyword>
<dbReference type="GO" id="GO:0008146">
    <property type="term" value="F:sulfotransferase activity"/>
    <property type="evidence" value="ECO:0007669"/>
    <property type="project" value="InterPro"/>
</dbReference>
<dbReference type="SUPFAM" id="SSF52540">
    <property type="entry name" value="P-loop containing nucleoside triphosphate hydrolases"/>
    <property type="match status" value="1"/>
</dbReference>
<gene>
    <name evidence="8" type="ORF">COCON_G00101950</name>
</gene>
<dbReference type="AlphaFoldDB" id="A0A9Q1DHT6"/>
<dbReference type="PANTHER" id="PTHR11783">
    <property type="entry name" value="SULFOTRANSFERASE SULT"/>
    <property type="match status" value="1"/>
</dbReference>
<dbReference type="FunFam" id="3.40.50.300:FF:000433">
    <property type="entry name" value="Estrogen sulfotransferase"/>
    <property type="match status" value="1"/>
</dbReference>
<dbReference type="InterPro" id="IPR000863">
    <property type="entry name" value="Sulfotransferase_dom"/>
</dbReference>
<comment type="similarity">
    <text evidence="2 6">Belongs to the sulfotransferase 1 family.</text>
</comment>
<evidence type="ECO:0000256" key="2">
    <source>
        <dbReference type="ARBA" id="ARBA00005771"/>
    </source>
</evidence>
<feature type="non-terminal residue" evidence="8">
    <location>
        <position position="1"/>
    </location>
</feature>
<organism evidence="8 9">
    <name type="scientific">Conger conger</name>
    <name type="common">Conger eel</name>
    <name type="synonym">Muraena conger</name>
    <dbReference type="NCBI Taxonomy" id="82655"/>
    <lineage>
        <taxon>Eukaryota</taxon>
        <taxon>Metazoa</taxon>
        <taxon>Chordata</taxon>
        <taxon>Craniata</taxon>
        <taxon>Vertebrata</taxon>
        <taxon>Euteleostomi</taxon>
        <taxon>Actinopterygii</taxon>
        <taxon>Neopterygii</taxon>
        <taxon>Teleostei</taxon>
        <taxon>Anguilliformes</taxon>
        <taxon>Congridae</taxon>
        <taxon>Conger</taxon>
    </lineage>
</organism>
<evidence type="ECO:0000256" key="4">
    <source>
        <dbReference type="ARBA" id="ARBA00022679"/>
    </source>
</evidence>
<name>A0A9Q1DHT6_CONCO</name>
<accession>A0A9Q1DHT6</accession>
<evidence type="ECO:0000256" key="5">
    <source>
        <dbReference type="ARBA" id="ARBA00022939"/>
    </source>
</evidence>
<reference evidence="8" key="1">
    <citation type="journal article" date="2023" name="Science">
        <title>Genome structures resolve the early diversification of teleost fishes.</title>
        <authorList>
            <person name="Parey E."/>
            <person name="Louis A."/>
            <person name="Montfort J."/>
            <person name="Bouchez O."/>
            <person name="Roques C."/>
            <person name="Iampietro C."/>
            <person name="Lluch J."/>
            <person name="Castinel A."/>
            <person name="Donnadieu C."/>
            <person name="Desvignes T."/>
            <person name="Floi Bucao C."/>
            <person name="Jouanno E."/>
            <person name="Wen M."/>
            <person name="Mejri S."/>
            <person name="Dirks R."/>
            <person name="Jansen H."/>
            <person name="Henkel C."/>
            <person name="Chen W.J."/>
            <person name="Zahm M."/>
            <person name="Cabau C."/>
            <person name="Klopp C."/>
            <person name="Thompson A.W."/>
            <person name="Robinson-Rechavi M."/>
            <person name="Braasch I."/>
            <person name="Lecointre G."/>
            <person name="Bobe J."/>
            <person name="Postlethwait J.H."/>
            <person name="Berthelot C."/>
            <person name="Roest Crollius H."/>
            <person name="Guiguen Y."/>
        </authorList>
    </citation>
    <scope>NUCLEOTIDE SEQUENCE</scope>
    <source>
        <strain evidence="8">Concon-B</strain>
    </source>
</reference>
<dbReference type="EC" id="2.8.2.-" evidence="6"/>
<dbReference type="InterPro" id="IPR027417">
    <property type="entry name" value="P-loop_NTPase"/>
</dbReference>
<evidence type="ECO:0000313" key="8">
    <source>
        <dbReference type="EMBL" id="KAJ8271336.1"/>
    </source>
</evidence>
<keyword evidence="5" id="KW-0128">Catecholamine metabolism</keyword>
<dbReference type="EMBL" id="JAFJMO010000007">
    <property type="protein sequence ID" value="KAJ8271336.1"/>
    <property type="molecule type" value="Genomic_DNA"/>
</dbReference>
<evidence type="ECO:0000259" key="7">
    <source>
        <dbReference type="Pfam" id="PF00685"/>
    </source>
</evidence>
<dbReference type="Gene3D" id="3.40.50.300">
    <property type="entry name" value="P-loop containing nucleotide triphosphate hydrolases"/>
    <property type="match status" value="1"/>
</dbReference>
<comment type="subcellular location">
    <subcellularLocation>
        <location evidence="1">Cytoplasm</location>
    </subcellularLocation>
</comment>
<feature type="domain" description="Sulfotransferase" evidence="7">
    <location>
        <begin position="80"/>
        <end position="325"/>
    </location>
</feature>
<comment type="caution">
    <text evidence="8">The sequence shown here is derived from an EMBL/GenBank/DDBJ whole genome shotgun (WGS) entry which is preliminary data.</text>
</comment>
<proteinExistence type="inferred from homology"/>
<dbReference type="Proteomes" id="UP001152803">
    <property type="component" value="Unassembled WGS sequence"/>
</dbReference>